<accession>A0A2P2Q9A9</accession>
<dbReference type="AlphaFoldDB" id="A0A2P2Q9A9"/>
<name>A0A2P2Q9A9_RHIMU</name>
<protein>
    <submittedName>
        <fullName evidence="2">Uncharacterized protein</fullName>
    </submittedName>
</protein>
<organism evidence="2">
    <name type="scientific">Rhizophora mucronata</name>
    <name type="common">Asiatic mangrove</name>
    <dbReference type="NCBI Taxonomy" id="61149"/>
    <lineage>
        <taxon>Eukaryota</taxon>
        <taxon>Viridiplantae</taxon>
        <taxon>Streptophyta</taxon>
        <taxon>Embryophyta</taxon>
        <taxon>Tracheophyta</taxon>
        <taxon>Spermatophyta</taxon>
        <taxon>Magnoliopsida</taxon>
        <taxon>eudicotyledons</taxon>
        <taxon>Gunneridae</taxon>
        <taxon>Pentapetalae</taxon>
        <taxon>rosids</taxon>
        <taxon>fabids</taxon>
        <taxon>Malpighiales</taxon>
        <taxon>Rhizophoraceae</taxon>
        <taxon>Rhizophora</taxon>
    </lineage>
</organism>
<keyword evidence="1" id="KW-0472">Membrane</keyword>
<reference evidence="2" key="1">
    <citation type="submission" date="2018-02" db="EMBL/GenBank/DDBJ databases">
        <title>Rhizophora mucronata_Transcriptome.</title>
        <authorList>
            <person name="Meera S.P."/>
            <person name="Sreeshan A."/>
            <person name="Augustine A."/>
        </authorList>
    </citation>
    <scope>NUCLEOTIDE SEQUENCE</scope>
    <source>
        <tissue evidence="2">Leaf</tissue>
    </source>
</reference>
<evidence type="ECO:0000256" key="1">
    <source>
        <dbReference type="SAM" id="Phobius"/>
    </source>
</evidence>
<keyword evidence="1" id="KW-0812">Transmembrane</keyword>
<sequence>MALYLILPIFSDGITNLLTGTGWQIKLAKGLPINYGATIFFGLNCTTVYGYRLMLN</sequence>
<feature type="transmembrane region" description="Helical" evidence="1">
    <location>
        <begin position="33"/>
        <end position="51"/>
    </location>
</feature>
<dbReference type="EMBL" id="GGEC01083092">
    <property type="protein sequence ID" value="MBX63576.1"/>
    <property type="molecule type" value="Transcribed_RNA"/>
</dbReference>
<evidence type="ECO:0000313" key="2">
    <source>
        <dbReference type="EMBL" id="MBX63576.1"/>
    </source>
</evidence>
<proteinExistence type="predicted"/>
<keyword evidence="1" id="KW-1133">Transmembrane helix</keyword>